<comment type="subcellular location">
    <subcellularLocation>
        <location evidence="1">Membrane</location>
    </subcellularLocation>
</comment>
<organism evidence="9 10">
    <name type="scientific">Thermus aquaticus</name>
    <dbReference type="NCBI Taxonomy" id="271"/>
    <lineage>
        <taxon>Bacteria</taxon>
        <taxon>Thermotogati</taxon>
        <taxon>Deinococcota</taxon>
        <taxon>Deinococci</taxon>
        <taxon>Thermales</taxon>
        <taxon>Thermaceae</taxon>
        <taxon>Thermus</taxon>
    </lineage>
</organism>
<dbReference type="AlphaFoldDB" id="A0A0N0BM43"/>
<evidence type="ECO:0000256" key="6">
    <source>
        <dbReference type="ARBA" id="ARBA00023136"/>
    </source>
</evidence>
<dbReference type="GO" id="GO:0051301">
    <property type="term" value="P:cell division"/>
    <property type="evidence" value="ECO:0007669"/>
    <property type="project" value="UniProtKB-KW"/>
</dbReference>
<evidence type="ECO:0000313" key="9">
    <source>
        <dbReference type="EMBL" id="KOX90474.1"/>
    </source>
</evidence>
<dbReference type="InterPro" id="IPR034746">
    <property type="entry name" value="POTRA"/>
</dbReference>
<evidence type="ECO:0000256" key="5">
    <source>
        <dbReference type="ARBA" id="ARBA00022989"/>
    </source>
</evidence>
<evidence type="ECO:0000259" key="8">
    <source>
        <dbReference type="PROSITE" id="PS51779"/>
    </source>
</evidence>
<evidence type="ECO:0000313" key="10">
    <source>
        <dbReference type="Proteomes" id="UP000037685"/>
    </source>
</evidence>
<keyword evidence="7" id="KW-0131">Cell cycle</keyword>
<accession>A0A0N0BM43</accession>
<dbReference type="GO" id="GO:0016020">
    <property type="term" value="C:membrane"/>
    <property type="evidence" value="ECO:0007669"/>
    <property type="project" value="UniProtKB-SubCell"/>
</dbReference>
<dbReference type="Proteomes" id="UP000037685">
    <property type="component" value="Unassembled WGS sequence"/>
</dbReference>
<evidence type="ECO:0000256" key="3">
    <source>
        <dbReference type="ARBA" id="ARBA00022618"/>
    </source>
</evidence>
<dbReference type="EMBL" id="LHCI01000106">
    <property type="protein sequence ID" value="KOX90474.1"/>
    <property type="molecule type" value="Genomic_DNA"/>
</dbReference>
<evidence type="ECO:0000256" key="2">
    <source>
        <dbReference type="ARBA" id="ARBA00022475"/>
    </source>
</evidence>
<keyword evidence="3 9" id="KW-0132">Cell division</keyword>
<gene>
    <name evidence="9" type="primary">ftsQ</name>
    <name evidence="9" type="ORF">BVI061214_01665</name>
</gene>
<evidence type="ECO:0000256" key="1">
    <source>
        <dbReference type="ARBA" id="ARBA00004370"/>
    </source>
</evidence>
<keyword evidence="6" id="KW-0472">Membrane</keyword>
<feature type="domain" description="POTRA" evidence="8">
    <location>
        <begin position="24"/>
        <end position="91"/>
    </location>
</feature>
<dbReference type="InterPro" id="IPR013685">
    <property type="entry name" value="POTRA_FtsQ_type"/>
</dbReference>
<keyword evidence="5" id="KW-1133">Transmembrane helix</keyword>
<keyword evidence="4" id="KW-0812">Transmembrane</keyword>
<dbReference type="PATRIC" id="fig|271.14.peg.1736"/>
<sequence length="195" mass="21672">MAPMRTILALLLLATLYVASLVLFPVEKVEVVGLRHLKPEDLLAKARLYQGDPWLWVLPQRLAPLQKDPWIAEARLEKPRPGAVRLYVRERKPLLPLPGGDALSEDGVVLPGAGPLAPGPKVEGKGPLPKEDLLKLARAYPKAKALRYTPAGFWVVLDQSTLFAPEVRFLLEYAQVERPSASRVYLYSWGVSVRP</sequence>
<name>A0A0N0BM43_THEAQ</name>
<reference evidence="9 10" key="1">
    <citation type="submission" date="2015-07" db="EMBL/GenBank/DDBJ databases">
        <authorList>
            <person name="Noorani M."/>
        </authorList>
    </citation>
    <scope>NUCLEOTIDE SEQUENCE [LARGE SCALE GENOMIC DNA]</scope>
    <source>
        <strain evidence="10">ATCC 25104 / DSM 625 / JCM 10724 / NBRC 103206 / NCIMB 11243 / YT-1</strain>
    </source>
</reference>
<evidence type="ECO:0000256" key="7">
    <source>
        <dbReference type="ARBA" id="ARBA00023306"/>
    </source>
</evidence>
<dbReference type="Pfam" id="PF08478">
    <property type="entry name" value="POTRA_1"/>
    <property type="match status" value="1"/>
</dbReference>
<dbReference type="RefSeq" id="WP_053768037.1">
    <property type="nucleotide sequence ID" value="NZ_LHCI01000106.1"/>
</dbReference>
<keyword evidence="2" id="KW-1003">Cell membrane</keyword>
<evidence type="ECO:0000256" key="4">
    <source>
        <dbReference type="ARBA" id="ARBA00022692"/>
    </source>
</evidence>
<proteinExistence type="predicted"/>
<comment type="caution">
    <text evidence="9">The sequence shown here is derived from an EMBL/GenBank/DDBJ whole genome shotgun (WGS) entry which is preliminary data.</text>
</comment>
<dbReference type="PROSITE" id="PS51779">
    <property type="entry name" value="POTRA"/>
    <property type="match status" value="1"/>
</dbReference>
<protein>
    <submittedName>
        <fullName evidence="9">Cell division protein FtsQ</fullName>
    </submittedName>
</protein>